<organism evidence="3 4">
    <name type="scientific">Novosphingobium aureum</name>
    <dbReference type="NCBI Taxonomy" id="2792964"/>
    <lineage>
        <taxon>Bacteria</taxon>
        <taxon>Pseudomonadati</taxon>
        <taxon>Pseudomonadota</taxon>
        <taxon>Alphaproteobacteria</taxon>
        <taxon>Sphingomonadales</taxon>
        <taxon>Sphingomonadaceae</taxon>
        <taxon>Novosphingobium</taxon>
    </lineage>
</organism>
<accession>A0A931HDF3</accession>
<keyword evidence="3" id="KW-0378">Hydrolase</keyword>
<feature type="domain" description="Fumarylacetoacetase-like C-terminal" evidence="2">
    <location>
        <begin position="93"/>
        <end position="254"/>
    </location>
</feature>
<dbReference type="InterPro" id="IPR050772">
    <property type="entry name" value="Hydratase-Decarb/MhpD_sf"/>
</dbReference>
<dbReference type="InterPro" id="IPR011234">
    <property type="entry name" value="Fumarylacetoacetase-like_C"/>
</dbReference>
<gene>
    <name evidence="3" type="ORF">I5E68_14030</name>
</gene>
<dbReference type="PANTHER" id="PTHR30143">
    <property type="entry name" value="ACID HYDRATASE"/>
    <property type="match status" value="1"/>
</dbReference>
<dbReference type="Pfam" id="PF01557">
    <property type="entry name" value="FAA_hydrolase"/>
    <property type="match status" value="1"/>
</dbReference>
<dbReference type="AlphaFoldDB" id="A0A931HDF3"/>
<keyword evidence="4" id="KW-1185">Reference proteome</keyword>
<dbReference type="GO" id="GO:0005737">
    <property type="term" value="C:cytoplasm"/>
    <property type="evidence" value="ECO:0007669"/>
    <property type="project" value="TreeGrafter"/>
</dbReference>
<evidence type="ECO:0000256" key="1">
    <source>
        <dbReference type="ARBA" id="ARBA00023239"/>
    </source>
</evidence>
<proteinExistence type="predicted"/>
<dbReference type="Gene3D" id="3.90.850.10">
    <property type="entry name" value="Fumarylacetoacetase-like, C-terminal domain"/>
    <property type="match status" value="1"/>
</dbReference>
<comment type="caution">
    <text evidence="3">The sequence shown here is derived from an EMBL/GenBank/DDBJ whole genome shotgun (WGS) entry which is preliminary data.</text>
</comment>
<dbReference type="Proteomes" id="UP000617634">
    <property type="component" value="Unassembled WGS sequence"/>
</dbReference>
<dbReference type="InterPro" id="IPR036663">
    <property type="entry name" value="Fumarylacetoacetase_C_sf"/>
</dbReference>
<sequence>MTATRNCARRLIAAYDGGFIDPIAGELPEKTIDAAYAVQMEQVGIWQDQGRRVAGRKIGLTSPVVQKQLGVDMPDFGHLMADMIFGENLPLDPARLQQPRAEAEIALILEADIDNADASVADVVCAIGWVVPALEIVSSRIADWRISIHDTIADNASSGLVVLGGPARRLDGLDLVDCTMEMSLNGEVVSRGRGADCLGSPLNAAAWLARAAAAHGTPLKAGEVILTGALGPMVSIAPGDVLEAQIDGLGTVRTLIANPELEKSA</sequence>
<dbReference type="EMBL" id="JADZGI010000002">
    <property type="protein sequence ID" value="MBH0114060.1"/>
    <property type="molecule type" value="Genomic_DNA"/>
</dbReference>
<dbReference type="PANTHER" id="PTHR30143:SF0">
    <property type="entry name" value="2-KETO-4-PENTENOATE HYDRATASE"/>
    <property type="match status" value="1"/>
</dbReference>
<evidence type="ECO:0000313" key="4">
    <source>
        <dbReference type="Proteomes" id="UP000617634"/>
    </source>
</evidence>
<dbReference type="GO" id="GO:0008684">
    <property type="term" value="F:2-oxopent-4-enoate hydratase activity"/>
    <property type="evidence" value="ECO:0007669"/>
    <property type="project" value="TreeGrafter"/>
</dbReference>
<evidence type="ECO:0000313" key="3">
    <source>
        <dbReference type="EMBL" id="MBH0114060.1"/>
    </source>
</evidence>
<protein>
    <submittedName>
        <fullName evidence="3">Fumarylacetoacetate hydrolase family protein</fullName>
    </submittedName>
</protein>
<evidence type="ECO:0000259" key="2">
    <source>
        <dbReference type="Pfam" id="PF01557"/>
    </source>
</evidence>
<dbReference type="GO" id="GO:0016787">
    <property type="term" value="F:hydrolase activity"/>
    <property type="evidence" value="ECO:0007669"/>
    <property type="project" value="UniProtKB-KW"/>
</dbReference>
<keyword evidence="1" id="KW-0456">Lyase</keyword>
<name>A0A931HDF3_9SPHN</name>
<dbReference type="RefSeq" id="WP_197165091.1">
    <property type="nucleotide sequence ID" value="NZ_JADZGI010000002.1"/>
</dbReference>
<reference evidence="3" key="1">
    <citation type="submission" date="2020-11" db="EMBL/GenBank/DDBJ databases">
        <title>Novosphingobium aureum sp. nov., a marine bacterium isolated from sediment of a salt flat.</title>
        <authorList>
            <person name="Yoo Y."/>
            <person name="Kim J.-J."/>
        </authorList>
    </citation>
    <scope>NUCLEOTIDE SEQUENCE</scope>
    <source>
        <strain evidence="3">YJ-S2-02</strain>
    </source>
</reference>
<dbReference type="SUPFAM" id="SSF56529">
    <property type="entry name" value="FAH"/>
    <property type="match status" value="1"/>
</dbReference>